<organism evidence="2 3">
    <name type="scientific">Helicocarpus griseus UAMH5409</name>
    <dbReference type="NCBI Taxonomy" id="1447875"/>
    <lineage>
        <taxon>Eukaryota</taxon>
        <taxon>Fungi</taxon>
        <taxon>Dikarya</taxon>
        <taxon>Ascomycota</taxon>
        <taxon>Pezizomycotina</taxon>
        <taxon>Eurotiomycetes</taxon>
        <taxon>Eurotiomycetidae</taxon>
        <taxon>Onygenales</taxon>
        <taxon>Ajellomycetaceae</taxon>
        <taxon>Helicocarpus</taxon>
    </lineage>
</organism>
<dbReference type="EMBL" id="PDNB01000251">
    <property type="protein sequence ID" value="PGG97325.1"/>
    <property type="molecule type" value="Genomic_DNA"/>
</dbReference>
<protein>
    <recommendedName>
        <fullName evidence="1">ABM domain-containing protein</fullName>
    </recommendedName>
</protein>
<evidence type="ECO:0000313" key="3">
    <source>
        <dbReference type="Proteomes" id="UP000223968"/>
    </source>
</evidence>
<dbReference type="OrthoDB" id="10011777at2759"/>
<dbReference type="Gene3D" id="3.30.70.100">
    <property type="match status" value="1"/>
</dbReference>
<dbReference type="PANTHER" id="PTHR40624">
    <property type="entry name" value="BIOSYNTHESIS MONOOXYGENASE, PUTATIVE (AFU_ORTHOLOGUE AFUA_1G12025)-RELATED"/>
    <property type="match status" value="1"/>
</dbReference>
<keyword evidence="3" id="KW-1185">Reference proteome</keyword>
<dbReference type="PANTHER" id="PTHR40624:SF1">
    <property type="entry name" value="BIOSYNTHESIS MONOOXYGENASE, PUTATIVE (AFU_ORTHOLOGUE AFUA_1G12025)-RELATED"/>
    <property type="match status" value="1"/>
</dbReference>
<accession>A0A2B7WKP3</accession>
<gene>
    <name evidence="2" type="ORF">AJ79_09257</name>
</gene>
<dbReference type="SUPFAM" id="SSF54909">
    <property type="entry name" value="Dimeric alpha+beta barrel"/>
    <property type="match status" value="1"/>
</dbReference>
<sequence length="106" mass="11534">MASKEINLVATLKPKAGKIDEVAALFAETAKKVHATEPDTLTYYAIQPKEGDVLLVVERYKNGQALQAHGNSDHFKAFAAAVQPLLQEPFGATIGRQVGGFRREKL</sequence>
<dbReference type="STRING" id="1447875.A0A2B7WKP3"/>
<dbReference type="InterPro" id="IPR007138">
    <property type="entry name" value="ABM_dom"/>
</dbReference>
<dbReference type="Proteomes" id="UP000223968">
    <property type="component" value="Unassembled WGS sequence"/>
</dbReference>
<evidence type="ECO:0000313" key="2">
    <source>
        <dbReference type="EMBL" id="PGG97325.1"/>
    </source>
</evidence>
<reference evidence="2 3" key="1">
    <citation type="submission" date="2017-10" db="EMBL/GenBank/DDBJ databases">
        <title>Comparative genomics in systemic dimorphic fungi from Ajellomycetaceae.</title>
        <authorList>
            <person name="Munoz J.F."/>
            <person name="Mcewen J.G."/>
            <person name="Clay O.K."/>
            <person name="Cuomo C.A."/>
        </authorList>
    </citation>
    <scope>NUCLEOTIDE SEQUENCE [LARGE SCALE GENOMIC DNA]</scope>
    <source>
        <strain evidence="2 3">UAMH5409</strain>
    </source>
</reference>
<proteinExistence type="predicted"/>
<dbReference type="InterPro" id="IPR011008">
    <property type="entry name" value="Dimeric_a/b-barrel"/>
</dbReference>
<comment type="caution">
    <text evidence="2">The sequence shown here is derived from an EMBL/GenBank/DDBJ whole genome shotgun (WGS) entry which is preliminary data.</text>
</comment>
<dbReference type="Pfam" id="PF03992">
    <property type="entry name" value="ABM"/>
    <property type="match status" value="1"/>
</dbReference>
<dbReference type="PROSITE" id="PS51725">
    <property type="entry name" value="ABM"/>
    <property type="match status" value="1"/>
</dbReference>
<name>A0A2B7WKP3_9EURO</name>
<feature type="domain" description="ABM" evidence="1">
    <location>
        <begin position="6"/>
        <end position="94"/>
    </location>
</feature>
<dbReference type="AlphaFoldDB" id="A0A2B7WKP3"/>
<evidence type="ECO:0000259" key="1">
    <source>
        <dbReference type="PROSITE" id="PS51725"/>
    </source>
</evidence>